<dbReference type="InterPro" id="IPR000313">
    <property type="entry name" value="PWWP_dom"/>
</dbReference>
<feature type="domain" description="PWWP" evidence="9">
    <location>
        <begin position="7"/>
        <end position="66"/>
    </location>
</feature>
<dbReference type="FunFam" id="3.40.50.720:FF:000058">
    <property type="entry name" value="Putative oxidoreductase GLYR1 homolog"/>
    <property type="match status" value="1"/>
</dbReference>
<dbReference type="InterPro" id="IPR008927">
    <property type="entry name" value="6-PGluconate_DH-like_C_sf"/>
</dbReference>
<evidence type="ECO:0000256" key="2">
    <source>
        <dbReference type="ARBA" id="ARBA00007598"/>
    </source>
</evidence>
<feature type="compositionally biased region" description="Low complexity" evidence="8">
    <location>
        <begin position="222"/>
        <end position="238"/>
    </location>
</feature>
<dbReference type="PANTHER" id="PTHR43580:SF2">
    <property type="entry name" value="CYTOKINE-LIKE NUCLEAR FACTOR N-PAC"/>
    <property type="match status" value="1"/>
</dbReference>
<dbReference type="GO" id="GO:0050661">
    <property type="term" value="F:NADP binding"/>
    <property type="evidence" value="ECO:0007669"/>
    <property type="project" value="InterPro"/>
</dbReference>
<dbReference type="InterPro" id="IPR035501">
    <property type="entry name" value="GLYR1_PWWP"/>
</dbReference>
<dbReference type="Pfam" id="PF14833">
    <property type="entry name" value="NAD_binding_11"/>
    <property type="match status" value="1"/>
</dbReference>
<accession>V5HQB8</accession>
<comment type="subcellular location">
    <subcellularLocation>
        <location evidence="1">Chromosome</location>
    </subcellularLocation>
</comment>
<feature type="compositionally biased region" description="Basic residues" evidence="8">
    <location>
        <begin position="209"/>
        <end position="218"/>
    </location>
</feature>
<dbReference type="InterPro" id="IPR002204">
    <property type="entry name" value="3-OH-isobutyrate_DH-rel_CS"/>
</dbReference>
<dbReference type="PROSITE" id="PS50812">
    <property type="entry name" value="PWWP"/>
    <property type="match status" value="1"/>
</dbReference>
<dbReference type="SUPFAM" id="SSF63748">
    <property type="entry name" value="Tudor/PWWP/MBT"/>
    <property type="match status" value="1"/>
</dbReference>
<feature type="compositionally biased region" description="Low complexity" evidence="8">
    <location>
        <begin position="195"/>
        <end position="208"/>
    </location>
</feature>
<evidence type="ECO:0000256" key="5">
    <source>
        <dbReference type="ARBA" id="ARBA00034140"/>
    </source>
</evidence>
<organism evidence="10">
    <name type="scientific">Ixodes ricinus</name>
    <name type="common">Common tick</name>
    <name type="synonym">Acarus ricinus</name>
    <dbReference type="NCBI Taxonomy" id="34613"/>
    <lineage>
        <taxon>Eukaryota</taxon>
        <taxon>Metazoa</taxon>
        <taxon>Ecdysozoa</taxon>
        <taxon>Arthropoda</taxon>
        <taxon>Chelicerata</taxon>
        <taxon>Arachnida</taxon>
        <taxon>Acari</taxon>
        <taxon>Parasitiformes</taxon>
        <taxon>Ixodida</taxon>
        <taxon>Ixodoidea</taxon>
        <taxon>Ixodidae</taxon>
        <taxon>Ixodinae</taxon>
        <taxon>Ixodes</taxon>
    </lineage>
</organism>
<dbReference type="AlphaFoldDB" id="V5HQB8"/>
<evidence type="ECO:0000256" key="6">
    <source>
        <dbReference type="ARBA" id="ARBA00078412"/>
    </source>
</evidence>
<dbReference type="GO" id="GO:0003677">
    <property type="term" value="F:DNA binding"/>
    <property type="evidence" value="ECO:0007669"/>
    <property type="project" value="TreeGrafter"/>
</dbReference>
<dbReference type="CDD" id="cd05836">
    <property type="entry name" value="PWWP_GLYR1"/>
    <property type="match status" value="1"/>
</dbReference>
<dbReference type="SMART" id="SM00293">
    <property type="entry name" value="PWWP"/>
    <property type="match status" value="1"/>
</dbReference>
<keyword evidence="3" id="KW-0158">Chromosome</keyword>
<dbReference type="Pfam" id="PF00855">
    <property type="entry name" value="PWWP"/>
    <property type="match status" value="1"/>
</dbReference>
<proteinExistence type="evidence at transcript level"/>
<dbReference type="EMBL" id="GANP01004179">
    <property type="protein sequence ID" value="JAB80289.1"/>
    <property type="molecule type" value="mRNA"/>
</dbReference>
<sequence length="581" mass="62564">MATKYNIGDPVWAKMKGFSPWPGKVANPTKDVKRPALKKPMQCIFFFGTNNYAWIQEDQIKPYEGKKDQLSKSSKTASFKEAVEAIEDYVKTMPEQPVRSSDLPSIDEELSTIFPNGSEKDAPVVRGALSTPAKLPVGSAPAEEEPEELPAPSSPPPAIVKTPKTPKDRSREDKEKEPKRRKQDQAHRLSKRTSSESSSTGSASAKSAKSAKRAKHAKVAADKGPPATPSTPNNTSGSIANSTAHVSSPNATSPSPSKSPSNLLRQSYVSRPVTPPLDVERISDVLKQKRVSPSNLKFGFLGLGNMGQGMVKNLINSGHHITVWNRTPSKCRDFVKAGATKGLTPADVVAASDVTFCCVSNSHAAKEMVFGNCGVLQEIRNNKGYVEMTSIDPDTSQDISEAILLRGGRYLEAPVSGSKKPAEDGTLIILAAGERSLFNDCASCFEAIGRHAFYLGDVGNGSKMNLILNMLLGTTLAGLSEAMALCDRAELSQKDLLEILELGDLNSPIITQKGQAIIEGTFATHMPLQHLQKDICLAIGIGDQLEQPLPVTAAANEVFKHAKKHGYAEHDASAVYIRTRL</sequence>
<evidence type="ECO:0000313" key="10">
    <source>
        <dbReference type="EMBL" id="JAB80289.1"/>
    </source>
</evidence>
<evidence type="ECO:0000259" key="9">
    <source>
        <dbReference type="PROSITE" id="PS50812"/>
    </source>
</evidence>
<dbReference type="GO" id="GO:0016491">
    <property type="term" value="F:oxidoreductase activity"/>
    <property type="evidence" value="ECO:0007669"/>
    <property type="project" value="InterPro"/>
</dbReference>
<reference evidence="10" key="1">
    <citation type="journal article" date="2015" name="Sci. Rep.">
        <title>Tissue- and time-dependent transcription in Ixodes ricinus salivary glands and midguts when blood feeding on the vertebrate host.</title>
        <authorList>
            <person name="Kotsyfakis M."/>
            <person name="Schwarz A."/>
            <person name="Erhart J."/>
            <person name="Ribeiro J.M."/>
        </authorList>
    </citation>
    <scope>NUCLEOTIDE SEQUENCE</scope>
    <source>
        <tissue evidence="10">Salivary gland and midgut</tissue>
    </source>
</reference>
<dbReference type="GO" id="GO:0031491">
    <property type="term" value="F:nucleosome binding"/>
    <property type="evidence" value="ECO:0007669"/>
    <property type="project" value="TreeGrafter"/>
</dbReference>
<evidence type="ECO:0000256" key="4">
    <source>
        <dbReference type="ARBA" id="ARBA00030287"/>
    </source>
</evidence>
<dbReference type="InterPro" id="IPR006115">
    <property type="entry name" value="6PGDH_NADP-bd"/>
</dbReference>
<dbReference type="InterPro" id="IPR036291">
    <property type="entry name" value="NAD(P)-bd_dom_sf"/>
</dbReference>
<dbReference type="GO" id="GO:0140673">
    <property type="term" value="P:transcription elongation-coupled chromatin remodeling"/>
    <property type="evidence" value="ECO:0007669"/>
    <property type="project" value="TreeGrafter"/>
</dbReference>
<dbReference type="PANTHER" id="PTHR43580">
    <property type="entry name" value="OXIDOREDUCTASE GLYR1-RELATED"/>
    <property type="match status" value="1"/>
</dbReference>
<protein>
    <recommendedName>
        <fullName evidence="5">Cytokine-like nuclear factor N-PAC</fullName>
    </recommendedName>
    <alternativeName>
        <fullName evidence="4">Glyoxylate reductase 1 homolog</fullName>
    </alternativeName>
    <alternativeName>
        <fullName evidence="7">Nuclear protein NP60 homolog</fullName>
    </alternativeName>
    <alternativeName>
        <fullName evidence="6">Putative oxidoreductase GLYR1 homolog</fullName>
    </alternativeName>
</protein>
<name>V5HQB8_IXORI</name>
<dbReference type="InterPro" id="IPR029154">
    <property type="entry name" value="HIBADH-like_NADP-bd"/>
</dbReference>
<feature type="compositionally biased region" description="Basic and acidic residues" evidence="8">
    <location>
        <begin position="165"/>
        <end position="187"/>
    </location>
</feature>
<dbReference type="InterPro" id="IPR051265">
    <property type="entry name" value="HIBADH-related_NP60_sf"/>
</dbReference>
<evidence type="ECO:0000256" key="1">
    <source>
        <dbReference type="ARBA" id="ARBA00004286"/>
    </source>
</evidence>
<dbReference type="InterPro" id="IPR013328">
    <property type="entry name" value="6PGD_dom2"/>
</dbReference>
<dbReference type="GO" id="GO:0051287">
    <property type="term" value="F:NAD binding"/>
    <property type="evidence" value="ECO:0007669"/>
    <property type="project" value="InterPro"/>
</dbReference>
<dbReference type="SUPFAM" id="SSF48179">
    <property type="entry name" value="6-phosphogluconate dehydrogenase C-terminal domain-like"/>
    <property type="match status" value="1"/>
</dbReference>
<evidence type="ECO:0000256" key="7">
    <source>
        <dbReference type="ARBA" id="ARBA00082969"/>
    </source>
</evidence>
<feature type="region of interest" description="Disordered" evidence="8">
    <location>
        <begin position="133"/>
        <end position="263"/>
    </location>
</feature>
<dbReference type="GO" id="GO:0000785">
    <property type="term" value="C:chromatin"/>
    <property type="evidence" value="ECO:0007669"/>
    <property type="project" value="TreeGrafter"/>
</dbReference>
<evidence type="ECO:0000256" key="8">
    <source>
        <dbReference type="SAM" id="MobiDB-lite"/>
    </source>
</evidence>
<feature type="compositionally biased region" description="Low complexity" evidence="8">
    <location>
        <begin position="247"/>
        <end position="261"/>
    </location>
</feature>
<comment type="similarity">
    <text evidence="2">Belongs to the HIBADH-related family. NP60 subfamily.</text>
</comment>
<dbReference type="PROSITE" id="PS00895">
    <property type="entry name" value="3_HYDROXYISOBUT_DH"/>
    <property type="match status" value="1"/>
</dbReference>
<dbReference type="Gene3D" id="2.30.30.140">
    <property type="match status" value="1"/>
</dbReference>
<dbReference type="Gene3D" id="3.40.50.720">
    <property type="entry name" value="NAD(P)-binding Rossmann-like Domain"/>
    <property type="match status" value="1"/>
</dbReference>
<evidence type="ECO:0000256" key="3">
    <source>
        <dbReference type="ARBA" id="ARBA00022454"/>
    </source>
</evidence>
<dbReference type="Pfam" id="PF03446">
    <property type="entry name" value="NAD_binding_2"/>
    <property type="match status" value="1"/>
</dbReference>
<dbReference type="SUPFAM" id="SSF51735">
    <property type="entry name" value="NAD(P)-binding Rossmann-fold domains"/>
    <property type="match status" value="1"/>
</dbReference>
<dbReference type="Gene3D" id="1.10.1040.10">
    <property type="entry name" value="N-(1-d-carboxylethyl)-l-norvaline Dehydrogenase, domain 2"/>
    <property type="match status" value="1"/>
</dbReference>